<protein>
    <submittedName>
        <fullName evidence="1">Antisigma factor</fullName>
    </submittedName>
</protein>
<evidence type="ECO:0000313" key="1">
    <source>
        <dbReference type="EMBL" id="BBC78066.1"/>
    </source>
</evidence>
<dbReference type="KEGG" id="vg:65108205"/>
<dbReference type="Gene3D" id="3.30.40.220">
    <property type="match status" value="1"/>
</dbReference>
<dbReference type="Proteomes" id="UP000250157">
    <property type="component" value="Segment"/>
</dbReference>
<evidence type="ECO:0000313" key="2">
    <source>
        <dbReference type="Proteomes" id="UP000250157"/>
    </source>
</evidence>
<dbReference type="RefSeq" id="YP_010090713.1">
    <property type="nucleotide sequence ID" value="NC_055721.1"/>
</dbReference>
<proteinExistence type="predicted"/>
<sequence>MAKPQEVIIANRLVNTYNSASRRSKEFNLSLKYLTNVVTQSRCAYSGELFNDNKEDDKLTLERFNNALGYIEGNVIPVKQKYNKARSDFELLELIQKRDEIAGRIVRSVDAKEAEVSDGTCELSKQAKKTINRIQANIDKRKAHLSQKGLPEEMKKGLSARIIGGESEIKRLMKGHKANPIMKKPKASKAEETVHSYDIVIKGLTRFENLSWLDKKKIVKGLPLSANMIQLIRGKM</sequence>
<keyword evidence="2" id="KW-1185">Reference proteome</keyword>
<name>A0A2Z5ZC81_9CAUD</name>
<reference evidence="1 2" key="1">
    <citation type="submission" date="2018-02" db="EMBL/GenBank/DDBJ databases">
        <title>Full genome sequencing of a novel polyvalent bacteriophage as one of T4-Family member.</title>
        <authorList>
            <person name="Kawasaki T."/>
            <person name="Saad A.M."/>
            <person name="Yamada T."/>
        </authorList>
    </citation>
    <scope>NUCLEOTIDE SEQUENCE [LARGE SCALE GENOMIC DNA]</scope>
    <source>
        <strain evidence="1 2">EcS1</strain>
    </source>
</reference>
<dbReference type="EMBL" id="LC371242">
    <property type="protein sequence ID" value="BBC78066.1"/>
    <property type="molecule type" value="Genomic_DNA"/>
</dbReference>
<dbReference type="GeneID" id="65108205"/>
<accession>A0A2Z5ZC81</accession>
<organism evidence="1 2">
    <name type="scientific">Escherichia phage EcS1</name>
    <dbReference type="NCBI Taxonomy" id="2083276"/>
    <lineage>
        <taxon>Viruses</taxon>
        <taxon>Duplodnaviria</taxon>
        <taxon>Heunggongvirae</taxon>
        <taxon>Uroviricota</taxon>
        <taxon>Caudoviricetes</taxon>
        <taxon>Pantevenvirales</taxon>
        <taxon>Straboviridae</taxon>
        <taxon>Tevenvirinae</taxon>
        <taxon>Kagamiyamavirus</taxon>
        <taxon>Kagamiyamavirus ecs1</taxon>
    </lineage>
</organism>